<accession>A0ABX7GWI9</accession>
<reference evidence="1 2" key="1">
    <citation type="submission" date="2020-10" db="EMBL/GenBank/DDBJ databases">
        <title>Phylogeny of dyella-like bacteria.</title>
        <authorList>
            <person name="Fu J."/>
        </authorList>
    </citation>
    <scope>NUCLEOTIDE SEQUENCE [LARGE SCALE GENOMIC DNA]</scope>
    <source>
        <strain evidence="1 2">DHOB09</strain>
    </source>
</reference>
<proteinExistence type="predicted"/>
<evidence type="ECO:0000313" key="2">
    <source>
        <dbReference type="Proteomes" id="UP000663181"/>
    </source>
</evidence>
<evidence type="ECO:0000313" key="1">
    <source>
        <dbReference type="EMBL" id="QRN54801.1"/>
    </source>
</evidence>
<dbReference type="Proteomes" id="UP000663181">
    <property type="component" value="Chromosome"/>
</dbReference>
<keyword evidence="2" id="KW-1185">Reference proteome</keyword>
<dbReference type="RefSeq" id="WP_188798121.1">
    <property type="nucleotide sequence ID" value="NZ_BMIZ01000001.1"/>
</dbReference>
<organism evidence="1 2">
    <name type="scientific">Dyella caseinilytica</name>
    <dbReference type="NCBI Taxonomy" id="1849581"/>
    <lineage>
        <taxon>Bacteria</taxon>
        <taxon>Pseudomonadati</taxon>
        <taxon>Pseudomonadota</taxon>
        <taxon>Gammaproteobacteria</taxon>
        <taxon>Lysobacterales</taxon>
        <taxon>Rhodanobacteraceae</taxon>
        <taxon>Dyella</taxon>
    </lineage>
</organism>
<dbReference type="EMBL" id="CP064030">
    <property type="protein sequence ID" value="QRN54801.1"/>
    <property type="molecule type" value="Genomic_DNA"/>
</dbReference>
<protein>
    <submittedName>
        <fullName evidence="1">Uncharacterized protein</fullName>
    </submittedName>
</protein>
<name>A0ABX7GWI9_9GAMM</name>
<gene>
    <name evidence="1" type="ORF">ISN74_05445</name>
</gene>
<sequence>MNTHNSPAPDLTALRDQVAICATECANAAERAQDSHLQTRLGSLARQVDAMKIRIEAHMDGGGTVTSSVVASLMQEAGAAASAMKGATGDDNLYQAMPVMQRLCGDILKALPAP</sequence>